<dbReference type="EMBL" id="VCNI01000002">
    <property type="protein sequence ID" value="TMU54469.1"/>
    <property type="molecule type" value="Genomic_DNA"/>
</dbReference>
<protein>
    <submittedName>
        <fullName evidence="2">GNAT family N-acetyltransferase</fullName>
    </submittedName>
</protein>
<evidence type="ECO:0000313" key="3">
    <source>
        <dbReference type="Proteomes" id="UP000751614"/>
    </source>
</evidence>
<accession>A0ABY2WJ71</accession>
<dbReference type="InterPro" id="IPR000182">
    <property type="entry name" value="GNAT_dom"/>
</dbReference>
<dbReference type="PROSITE" id="PS51186">
    <property type="entry name" value="GNAT"/>
    <property type="match status" value="1"/>
</dbReference>
<organism evidence="2 3">
    <name type="scientific">Flagellimonas algicola</name>
    <dbReference type="NCBI Taxonomy" id="2583815"/>
    <lineage>
        <taxon>Bacteria</taxon>
        <taxon>Pseudomonadati</taxon>
        <taxon>Bacteroidota</taxon>
        <taxon>Flavobacteriia</taxon>
        <taxon>Flavobacteriales</taxon>
        <taxon>Flavobacteriaceae</taxon>
        <taxon>Flagellimonas</taxon>
    </lineage>
</organism>
<evidence type="ECO:0000313" key="2">
    <source>
        <dbReference type="EMBL" id="TMU54469.1"/>
    </source>
</evidence>
<dbReference type="RefSeq" id="WP_138835681.1">
    <property type="nucleotide sequence ID" value="NZ_VCNI01000002.1"/>
</dbReference>
<feature type="domain" description="N-acetyltransferase" evidence="1">
    <location>
        <begin position="100"/>
        <end position="241"/>
    </location>
</feature>
<name>A0ABY2WJ71_9FLAO</name>
<dbReference type="InterPro" id="IPR016181">
    <property type="entry name" value="Acyl_CoA_acyltransferase"/>
</dbReference>
<dbReference type="Proteomes" id="UP000751614">
    <property type="component" value="Unassembled WGS sequence"/>
</dbReference>
<gene>
    <name evidence="2" type="ORF">FGG15_09610</name>
</gene>
<keyword evidence="3" id="KW-1185">Reference proteome</keyword>
<evidence type="ECO:0000259" key="1">
    <source>
        <dbReference type="PROSITE" id="PS51186"/>
    </source>
</evidence>
<comment type="caution">
    <text evidence="2">The sequence shown here is derived from an EMBL/GenBank/DDBJ whole genome shotgun (WGS) entry which is preliminary data.</text>
</comment>
<sequence>MKKTTENIENLTGLWKLAGQQFIGYEKDNTILSSFIQGSEWPNKIWTEAPLSEDLISQLRDKMEQNPQLTFSYFNTNTTDNPLLTERSFELQFNQTGMSMPLKSLFATQKVLDFKRVETGLQAALWSTAFQSAFGYDFGARTLEKTLDKVPYYLVYHNKELVGTIILYKIGKIAGVHALGIIPEKRKQGYATEIMYNILNKAIKDGLEWATLQASPMAKNMYLKMGFTVDFLMQNYKLKQD</sequence>
<proteinExistence type="predicted"/>
<dbReference type="Gene3D" id="3.40.630.30">
    <property type="match status" value="1"/>
</dbReference>
<dbReference type="SUPFAM" id="SSF55729">
    <property type="entry name" value="Acyl-CoA N-acyltransferases (Nat)"/>
    <property type="match status" value="1"/>
</dbReference>
<dbReference type="Pfam" id="PF00583">
    <property type="entry name" value="Acetyltransf_1"/>
    <property type="match status" value="1"/>
</dbReference>
<reference evidence="2 3" key="1">
    <citation type="submission" date="2019-05" db="EMBL/GenBank/DDBJ databases">
        <title>Flagellimonas sp. AsT0115, sp. nov., isolated from a marine red algae, Asparagopsis taxiformis.</title>
        <authorList>
            <person name="Kim J."/>
            <person name="Jeong S.E."/>
            <person name="Jeon C.O."/>
        </authorList>
    </citation>
    <scope>NUCLEOTIDE SEQUENCE [LARGE SCALE GENOMIC DNA]</scope>
    <source>
        <strain evidence="2 3">AsT0115</strain>
    </source>
</reference>